<dbReference type="Proteomes" id="UP000615234">
    <property type="component" value="Unassembled WGS sequence"/>
</dbReference>
<gene>
    <name evidence="3" type="ORF">H8S09_09575</name>
</gene>
<dbReference type="PANTHER" id="PTHR21240:SF28">
    <property type="entry name" value="ISO-OROTATE DECARBOXYLASE (EUROFUNG)"/>
    <property type="match status" value="1"/>
</dbReference>
<keyword evidence="3" id="KW-0378">Hydrolase</keyword>
<dbReference type="CDD" id="cd01292">
    <property type="entry name" value="metallo-dependent_hydrolases"/>
    <property type="match status" value="1"/>
</dbReference>
<dbReference type="EMBL" id="JACOOX010000005">
    <property type="protein sequence ID" value="MBC5663137.1"/>
    <property type="molecule type" value="Genomic_DNA"/>
</dbReference>
<evidence type="ECO:0000256" key="1">
    <source>
        <dbReference type="ARBA" id="ARBA00023239"/>
    </source>
</evidence>
<keyword evidence="4" id="KW-1185">Reference proteome</keyword>
<keyword evidence="1" id="KW-0456">Lyase</keyword>
<protein>
    <submittedName>
        <fullName evidence="3">Amidohydrolase family protein</fullName>
    </submittedName>
</protein>
<dbReference type="InterPro" id="IPR032465">
    <property type="entry name" value="ACMSD"/>
</dbReference>
<dbReference type="RefSeq" id="WP_117785321.1">
    <property type="nucleotide sequence ID" value="NZ_JACOOX010000005.1"/>
</dbReference>
<evidence type="ECO:0000259" key="2">
    <source>
        <dbReference type="Pfam" id="PF04909"/>
    </source>
</evidence>
<name>A0A8I0AKD7_9FIRM</name>
<dbReference type="PANTHER" id="PTHR21240">
    <property type="entry name" value="2-AMINO-3-CARBOXYLMUCONATE-6-SEMIALDEHYDE DECARBOXYLASE"/>
    <property type="match status" value="1"/>
</dbReference>
<dbReference type="GO" id="GO:0005737">
    <property type="term" value="C:cytoplasm"/>
    <property type="evidence" value="ECO:0007669"/>
    <property type="project" value="TreeGrafter"/>
</dbReference>
<dbReference type="Gene3D" id="3.20.20.140">
    <property type="entry name" value="Metal-dependent hydrolases"/>
    <property type="match status" value="1"/>
</dbReference>
<comment type="caution">
    <text evidence="3">The sequence shown here is derived from an EMBL/GenBank/DDBJ whole genome shotgun (WGS) entry which is preliminary data.</text>
</comment>
<organism evidence="3 4">
    <name type="scientific">Coprococcus hominis</name>
    <name type="common">ex Liu et al. 2022</name>
    <dbReference type="NCBI Taxonomy" id="2763039"/>
    <lineage>
        <taxon>Bacteria</taxon>
        <taxon>Bacillati</taxon>
        <taxon>Bacillota</taxon>
        <taxon>Clostridia</taxon>
        <taxon>Lachnospirales</taxon>
        <taxon>Lachnospiraceae</taxon>
        <taxon>Coprococcus</taxon>
    </lineage>
</organism>
<proteinExistence type="predicted"/>
<evidence type="ECO:0000313" key="3">
    <source>
        <dbReference type="EMBL" id="MBC5663137.1"/>
    </source>
</evidence>
<dbReference type="InterPro" id="IPR032466">
    <property type="entry name" value="Metal_Hydrolase"/>
</dbReference>
<sequence length="283" mass="31096">MIVDFHTHTYPDKIASKTLELLVSRSKTKPASDGTLAGLQHSMAQSGVDISVVLPVVTAPHQVERINTVAKTVTAQFTGSGVWSFGGIHPGNDNYKEILNGIKSAGLKGIKLHPDYQDAMFNDIRYKRIIGYATELGLVVVVHAGVDIGLPSVTHCTPDMVCEVLDEVQPERLVLAHMGGWNLWDEVLAKLCGRNVYMDTAFSYGEIAWLSGAEHRWKLASEEMFLKLIRAHGADRIVFGTDSPWTDQKRAIKDIQALPLSDEDKKKILGENALQLLGLPDAE</sequence>
<dbReference type="AlphaFoldDB" id="A0A8I0AKD7"/>
<feature type="domain" description="Amidohydrolase-related" evidence="2">
    <location>
        <begin position="4"/>
        <end position="279"/>
    </location>
</feature>
<dbReference type="GO" id="GO:0016831">
    <property type="term" value="F:carboxy-lyase activity"/>
    <property type="evidence" value="ECO:0007669"/>
    <property type="project" value="InterPro"/>
</dbReference>
<dbReference type="SUPFAM" id="SSF51556">
    <property type="entry name" value="Metallo-dependent hydrolases"/>
    <property type="match status" value="1"/>
</dbReference>
<accession>A0A8I0AKD7</accession>
<dbReference type="GO" id="GO:0016787">
    <property type="term" value="F:hydrolase activity"/>
    <property type="evidence" value="ECO:0007669"/>
    <property type="project" value="UniProtKB-KW"/>
</dbReference>
<dbReference type="GO" id="GO:0019748">
    <property type="term" value="P:secondary metabolic process"/>
    <property type="evidence" value="ECO:0007669"/>
    <property type="project" value="TreeGrafter"/>
</dbReference>
<reference evidence="3 4" key="1">
    <citation type="submission" date="2020-08" db="EMBL/GenBank/DDBJ databases">
        <title>Genome public.</title>
        <authorList>
            <person name="Liu C."/>
            <person name="Sun Q."/>
        </authorList>
    </citation>
    <scope>NUCLEOTIDE SEQUENCE [LARGE SCALE GENOMIC DNA]</scope>
    <source>
        <strain evidence="3 4">NSJ-10</strain>
    </source>
</reference>
<dbReference type="InterPro" id="IPR006680">
    <property type="entry name" value="Amidohydro-rel"/>
</dbReference>
<dbReference type="Pfam" id="PF04909">
    <property type="entry name" value="Amidohydro_2"/>
    <property type="match status" value="1"/>
</dbReference>
<evidence type="ECO:0000313" key="4">
    <source>
        <dbReference type="Proteomes" id="UP000615234"/>
    </source>
</evidence>